<proteinExistence type="predicted"/>
<evidence type="ECO:0008006" key="4">
    <source>
        <dbReference type="Google" id="ProtNLM"/>
    </source>
</evidence>
<organism evidence="2 3">
    <name type="scientific">Arabis alpina</name>
    <name type="common">Alpine rock-cress</name>
    <dbReference type="NCBI Taxonomy" id="50452"/>
    <lineage>
        <taxon>Eukaryota</taxon>
        <taxon>Viridiplantae</taxon>
        <taxon>Streptophyta</taxon>
        <taxon>Embryophyta</taxon>
        <taxon>Tracheophyta</taxon>
        <taxon>Spermatophyta</taxon>
        <taxon>Magnoliopsida</taxon>
        <taxon>eudicotyledons</taxon>
        <taxon>Gunneridae</taxon>
        <taxon>Pentapetalae</taxon>
        <taxon>rosids</taxon>
        <taxon>malvids</taxon>
        <taxon>Brassicales</taxon>
        <taxon>Brassicaceae</taxon>
        <taxon>Arabideae</taxon>
        <taxon>Arabis</taxon>
    </lineage>
</organism>
<dbReference type="eggNOG" id="KOG4658">
    <property type="taxonomic scope" value="Eukaryota"/>
</dbReference>
<evidence type="ECO:0000313" key="2">
    <source>
        <dbReference type="EMBL" id="KFK34274.1"/>
    </source>
</evidence>
<dbReference type="AlphaFoldDB" id="A0A087GWM2"/>
<dbReference type="OMA" id="KDLMWLL"/>
<dbReference type="Gene3D" id="3.80.10.10">
    <property type="entry name" value="Ribonuclease Inhibitor"/>
    <property type="match status" value="1"/>
</dbReference>
<dbReference type="PANTHER" id="PTHR33463">
    <property type="entry name" value="NB-ARC DOMAIN-CONTAINING PROTEIN-RELATED"/>
    <property type="match status" value="1"/>
</dbReference>
<keyword evidence="1" id="KW-0611">Plant defense</keyword>
<dbReference type="InterPro" id="IPR032675">
    <property type="entry name" value="LRR_dom_sf"/>
</dbReference>
<gene>
    <name evidence="2" type="ordered locus">AALP_Aa5g123600</name>
</gene>
<dbReference type="PANTHER" id="PTHR33463:SF220">
    <property type="entry name" value="NB-ARC DOMAIN-CONTAINING PROTEIN"/>
    <property type="match status" value="1"/>
</dbReference>
<name>A0A087GWM2_ARAAL</name>
<sequence>MHDVVREMAIWIASDPEKHKEIWIVQAPKVKNWRDVRKISCICRNIENISGFRGLKESVRVLTLPTTCDLRRLTLEGCRMGEIKIERTISSLNNSPTIPCFSNRYGIYIGGCNHLKDLAWLVFAPNLVDLKVGSSNQLDDIINEEKATSVTGGHAGSIVPFQKLRRLWLSHLPMLKSIYWSPLPFPCINKIIIEDCPKLRKLPLGSESVVSNQELIIEYDEEEWIKEVAWEDEATQLRFLPSCKLQARPPPLGATSTSTFIATAIG</sequence>
<evidence type="ECO:0000313" key="3">
    <source>
        <dbReference type="Proteomes" id="UP000029120"/>
    </source>
</evidence>
<evidence type="ECO:0000256" key="1">
    <source>
        <dbReference type="ARBA" id="ARBA00022821"/>
    </source>
</evidence>
<keyword evidence="3" id="KW-1185">Reference proteome</keyword>
<accession>A0A087GWM2</accession>
<dbReference type="Gramene" id="KFK34274">
    <property type="protein sequence ID" value="KFK34274"/>
    <property type="gene ID" value="AALP_AA5G123600"/>
</dbReference>
<dbReference type="SUPFAM" id="SSF52058">
    <property type="entry name" value="L domain-like"/>
    <property type="match status" value="1"/>
</dbReference>
<dbReference type="InterPro" id="IPR050905">
    <property type="entry name" value="Plant_NBS-LRR"/>
</dbReference>
<dbReference type="Proteomes" id="UP000029120">
    <property type="component" value="Chromosome 5"/>
</dbReference>
<reference evidence="3" key="1">
    <citation type="journal article" date="2015" name="Nat. Plants">
        <title>Genome expansion of Arabis alpina linked with retrotransposition and reduced symmetric DNA methylation.</title>
        <authorList>
            <person name="Willing E.M."/>
            <person name="Rawat V."/>
            <person name="Mandakova T."/>
            <person name="Maumus F."/>
            <person name="James G.V."/>
            <person name="Nordstroem K.J."/>
            <person name="Becker C."/>
            <person name="Warthmann N."/>
            <person name="Chica C."/>
            <person name="Szarzynska B."/>
            <person name="Zytnicki M."/>
            <person name="Albani M.C."/>
            <person name="Kiefer C."/>
            <person name="Bergonzi S."/>
            <person name="Castaings L."/>
            <person name="Mateos J.L."/>
            <person name="Berns M.C."/>
            <person name="Bujdoso N."/>
            <person name="Piofczyk T."/>
            <person name="de Lorenzo L."/>
            <person name="Barrero-Sicilia C."/>
            <person name="Mateos I."/>
            <person name="Piednoel M."/>
            <person name="Hagmann J."/>
            <person name="Chen-Min-Tao R."/>
            <person name="Iglesias-Fernandez R."/>
            <person name="Schuster S.C."/>
            <person name="Alonso-Blanco C."/>
            <person name="Roudier F."/>
            <person name="Carbonero P."/>
            <person name="Paz-Ares J."/>
            <person name="Davis S.J."/>
            <person name="Pecinka A."/>
            <person name="Quesneville H."/>
            <person name="Colot V."/>
            <person name="Lysak M.A."/>
            <person name="Weigel D."/>
            <person name="Coupland G."/>
            <person name="Schneeberger K."/>
        </authorList>
    </citation>
    <scope>NUCLEOTIDE SEQUENCE [LARGE SCALE GENOMIC DNA]</scope>
    <source>
        <strain evidence="3">cv. Pajares</strain>
    </source>
</reference>
<dbReference type="OrthoDB" id="1112588at2759"/>
<protein>
    <recommendedName>
        <fullName evidence="4">NB-ARC domain-containing protein</fullName>
    </recommendedName>
</protein>
<dbReference type="EMBL" id="CM002873">
    <property type="protein sequence ID" value="KFK34274.1"/>
    <property type="molecule type" value="Genomic_DNA"/>
</dbReference>